<evidence type="ECO:0000313" key="4">
    <source>
        <dbReference type="Proteomes" id="UP001152797"/>
    </source>
</evidence>
<dbReference type="EMBL" id="CAMXCT010000802">
    <property type="protein sequence ID" value="CAI3983448.1"/>
    <property type="molecule type" value="Genomic_DNA"/>
</dbReference>
<sequence length="366" mass="40056">MSSHDVVNVEMDDDAAVRSLVAKHVAKHLAIMTERAETSRGLPAQLACPAPVDRSPEPPQHQLKRQNAQFFEFKVSPSLQQYMSYGHARPVEPETEVPQPVLRTVATPQRGDLQSLPSAGSNGTHEPVEAKQEYIFFNFDAECLGWTEGDKAPEETQLDTPSSPRPWSESGWDFRSPAPSKALFTPEQAVAEKNEASEEAPSAALLSMDGYCNLEPEIPMEESWLHFNSFAFCCDYSLQLLEVHVLLTEAPNVDDQAVANHGPESESEVEPKDDMLGVPVEPAPKRPRIAAPPSVVVPPEAVDTDQARITADTSPNSKAAILEERKVEKKPAPPAPKPSQAEASQSTSASSGKKKSKHEIRWAFDP</sequence>
<name>A0A9P1FPC4_9DINO</name>
<dbReference type="AlphaFoldDB" id="A0A9P1FPC4"/>
<keyword evidence="4" id="KW-1185">Reference proteome</keyword>
<dbReference type="EMBL" id="CAMXCT030000802">
    <property type="protein sequence ID" value="CAL4770760.1"/>
    <property type="molecule type" value="Genomic_DNA"/>
</dbReference>
<evidence type="ECO:0000256" key="1">
    <source>
        <dbReference type="SAM" id="MobiDB-lite"/>
    </source>
</evidence>
<protein>
    <submittedName>
        <fullName evidence="2">Uncharacterized protein</fullName>
    </submittedName>
</protein>
<reference evidence="3 4" key="2">
    <citation type="submission" date="2024-05" db="EMBL/GenBank/DDBJ databases">
        <authorList>
            <person name="Chen Y."/>
            <person name="Shah S."/>
            <person name="Dougan E. K."/>
            <person name="Thang M."/>
            <person name="Chan C."/>
        </authorList>
    </citation>
    <scope>NUCLEOTIDE SEQUENCE [LARGE SCALE GENOMIC DNA]</scope>
</reference>
<evidence type="ECO:0000313" key="2">
    <source>
        <dbReference type="EMBL" id="CAI3983448.1"/>
    </source>
</evidence>
<proteinExistence type="predicted"/>
<feature type="compositionally biased region" description="Low complexity" evidence="1">
    <location>
        <begin position="289"/>
        <end position="301"/>
    </location>
</feature>
<feature type="compositionally biased region" description="Basic and acidic residues" evidence="1">
    <location>
        <begin position="321"/>
        <end position="331"/>
    </location>
</feature>
<gene>
    <name evidence="2" type="ORF">C1SCF055_LOCUS11061</name>
</gene>
<accession>A0A9P1FPC4</accession>
<feature type="compositionally biased region" description="Low complexity" evidence="1">
    <location>
        <begin position="338"/>
        <end position="351"/>
    </location>
</feature>
<evidence type="ECO:0000313" key="3">
    <source>
        <dbReference type="EMBL" id="CAL4770760.1"/>
    </source>
</evidence>
<feature type="region of interest" description="Disordered" evidence="1">
    <location>
        <begin position="151"/>
        <end position="179"/>
    </location>
</feature>
<dbReference type="Proteomes" id="UP001152797">
    <property type="component" value="Unassembled WGS sequence"/>
</dbReference>
<reference evidence="2" key="1">
    <citation type="submission" date="2022-10" db="EMBL/GenBank/DDBJ databases">
        <authorList>
            <person name="Chen Y."/>
            <person name="Dougan E. K."/>
            <person name="Chan C."/>
            <person name="Rhodes N."/>
            <person name="Thang M."/>
        </authorList>
    </citation>
    <scope>NUCLEOTIDE SEQUENCE</scope>
</reference>
<feature type="region of interest" description="Disordered" evidence="1">
    <location>
        <begin position="256"/>
        <end position="366"/>
    </location>
</feature>
<organism evidence="2">
    <name type="scientific">Cladocopium goreaui</name>
    <dbReference type="NCBI Taxonomy" id="2562237"/>
    <lineage>
        <taxon>Eukaryota</taxon>
        <taxon>Sar</taxon>
        <taxon>Alveolata</taxon>
        <taxon>Dinophyceae</taxon>
        <taxon>Suessiales</taxon>
        <taxon>Symbiodiniaceae</taxon>
        <taxon>Cladocopium</taxon>
    </lineage>
</organism>
<dbReference type="EMBL" id="CAMXCT020000802">
    <property type="protein sequence ID" value="CAL1136823.1"/>
    <property type="molecule type" value="Genomic_DNA"/>
</dbReference>
<comment type="caution">
    <text evidence="2">The sequence shown here is derived from an EMBL/GenBank/DDBJ whole genome shotgun (WGS) entry which is preliminary data.</text>
</comment>